<dbReference type="EMBL" id="QKOD01000020">
    <property type="protein sequence ID" value="RNJ41394.1"/>
    <property type="molecule type" value="Genomic_DNA"/>
</dbReference>
<evidence type="ECO:0008006" key="3">
    <source>
        <dbReference type="Google" id="ProtNLM"/>
    </source>
</evidence>
<protein>
    <recommendedName>
        <fullName evidence="3">DUF768 domain-containing protein</fullName>
    </recommendedName>
</protein>
<evidence type="ECO:0000313" key="1">
    <source>
        <dbReference type="EMBL" id="RNJ41394.1"/>
    </source>
</evidence>
<sequence length="76" mass="8865">MSARAVQFMQVWLERNDVLKVQIVDDEAILDLATRLVFDAEAAGIRDHEIFESRDDIRRGVVEKVVRRFLTRPTTH</sequence>
<dbReference type="Proteomes" id="UP000275436">
    <property type="component" value="Unassembled WGS sequence"/>
</dbReference>
<evidence type="ECO:0000313" key="2">
    <source>
        <dbReference type="Proteomes" id="UP000275436"/>
    </source>
</evidence>
<reference evidence="1 2" key="1">
    <citation type="journal article" date="2018" name="Mol. Plant Microbe Interact.">
        <title>Taxonomically Different Co-Microsymbionts of a Relict Legume, Oxytropis popoviana, Have Complementary Sets of Symbiotic Genes and Together Increase the Efficiency of Plant Nodulation.</title>
        <authorList>
            <person name="Safronova V."/>
            <person name="Belimov A."/>
            <person name="Sazanova A."/>
            <person name="Chirak E."/>
            <person name="Verkhozina A."/>
            <person name="Kuznetsova I."/>
            <person name="Andronov E."/>
            <person name="Puhalsky J."/>
            <person name="Tikhonovich I."/>
        </authorList>
    </citation>
    <scope>NUCLEOTIDE SEQUENCE [LARGE SCALE GENOMIC DNA]</scope>
    <source>
        <strain evidence="1 2">Opo-235</strain>
    </source>
</reference>
<proteinExistence type="predicted"/>
<accession>A0A3M9X017</accession>
<name>A0A3M9X017_9HYPH</name>
<dbReference type="AlphaFoldDB" id="A0A3M9X017"/>
<gene>
    <name evidence="1" type="ORF">DNR46_34220</name>
</gene>
<comment type="caution">
    <text evidence="1">The sequence shown here is derived from an EMBL/GenBank/DDBJ whole genome shotgun (WGS) entry which is preliminary data.</text>
</comment>
<organism evidence="1 2">
    <name type="scientific">Mesorhizobium japonicum</name>
    <dbReference type="NCBI Taxonomy" id="2066070"/>
    <lineage>
        <taxon>Bacteria</taxon>
        <taxon>Pseudomonadati</taxon>
        <taxon>Pseudomonadota</taxon>
        <taxon>Alphaproteobacteria</taxon>
        <taxon>Hyphomicrobiales</taxon>
        <taxon>Phyllobacteriaceae</taxon>
        <taxon>Mesorhizobium</taxon>
    </lineage>
</organism>